<dbReference type="GO" id="GO:0006355">
    <property type="term" value="P:regulation of DNA-templated transcription"/>
    <property type="evidence" value="ECO:0007669"/>
    <property type="project" value="InterPro"/>
</dbReference>
<dbReference type="KEGG" id="cthi:THC_0867"/>
<dbReference type="Gene3D" id="3.30.50.10">
    <property type="entry name" value="Erythroid Transcription Factor GATA-1, subunit A"/>
    <property type="match status" value="1"/>
</dbReference>
<evidence type="ECO:0000313" key="3">
    <source>
        <dbReference type="EMBL" id="BAU23253.1"/>
    </source>
</evidence>
<dbReference type="RefSeq" id="WP_068513833.1">
    <property type="nucleotide sequence ID" value="NZ_AP014945.1"/>
</dbReference>
<dbReference type="AlphaFoldDB" id="A0A0U5BX39"/>
<dbReference type="InterPro" id="IPR013088">
    <property type="entry name" value="Znf_NHR/GATA"/>
</dbReference>
<sequence>MAGPLKKVRCPHCKRKTTWEGNPYRPFCSKECKLADLYSWLSEEYRLKLRPEEIEEISSGKEA</sequence>
<gene>
    <name evidence="3" type="ORF">THC_0867</name>
</gene>
<dbReference type="EMBL" id="AP014945">
    <property type="protein sequence ID" value="BAU23253.1"/>
    <property type="molecule type" value="Genomic_DNA"/>
</dbReference>
<dbReference type="InterPro" id="IPR005584">
    <property type="entry name" value="DNA_gyrase_inhibitor_YacG"/>
</dbReference>
<keyword evidence="1" id="KW-0479">Metal-binding</keyword>
<dbReference type="Proteomes" id="UP000068196">
    <property type="component" value="Chromosome"/>
</dbReference>
<dbReference type="PANTHER" id="PTHR36150">
    <property type="entry name" value="DNA GYRASE INHIBITOR YACG"/>
    <property type="match status" value="1"/>
</dbReference>
<dbReference type="PANTHER" id="PTHR36150:SF1">
    <property type="entry name" value="DNA GYRASE INHIBITOR YACG"/>
    <property type="match status" value="1"/>
</dbReference>
<reference evidence="3 4" key="1">
    <citation type="journal article" date="2016" name="Int. J. Syst. Evol. Microbiol.">
        <title>Caldimicrobium thiodismutans sp. nov., a sulfur-disproportionating bacterium isolated from a hot spring, and emended description of the genus Caldimicrobium.</title>
        <authorList>
            <person name="Kojima H."/>
            <person name="Umezawa K."/>
            <person name="Fukui M."/>
        </authorList>
    </citation>
    <scope>NUCLEOTIDE SEQUENCE [LARGE SCALE GENOMIC DNA]</scope>
    <source>
        <strain evidence="3 4">TF1</strain>
    </source>
</reference>
<keyword evidence="2" id="KW-0862">Zinc</keyword>
<dbReference type="SUPFAM" id="SSF57716">
    <property type="entry name" value="Glucocorticoid receptor-like (DNA-binding domain)"/>
    <property type="match status" value="1"/>
</dbReference>
<dbReference type="OrthoDB" id="9809663at2"/>
<evidence type="ECO:0000256" key="1">
    <source>
        <dbReference type="ARBA" id="ARBA00022723"/>
    </source>
</evidence>
<evidence type="ECO:0000256" key="2">
    <source>
        <dbReference type="ARBA" id="ARBA00022833"/>
    </source>
</evidence>
<organism evidence="3 4">
    <name type="scientific">Caldimicrobium thiodismutans</name>
    <dbReference type="NCBI Taxonomy" id="1653476"/>
    <lineage>
        <taxon>Bacteria</taxon>
        <taxon>Pseudomonadati</taxon>
        <taxon>Thermodesulfobacteriota</taxon>
        <taxon>Thermodesulfobacteria</taxon>
        <taxon>Thermodesulfobacteriales</taxon>
        <taxon>Thermodesulfobacteriaceae</taxon>
        <taxon>Caldimicrobium</taxon>
    </lineage>
</organism>
<protein>
    <recommendedName>
        <fullName evidence="5">DNA gyrase inhibitor YacG</fullName>
    </recommendedName>
</protein>
<keyword evidence="4" id="KW-1185">Reference proteome</keyword>
<reference evidence="4" key="2">
    <citation type="journal article" date="2016" name="Int. J. Syst. Evol. Microbiol.">
        <title>Caldimicrobium thiodismutans sp. nov., a sulfur-disproportionating bacterium isolated from a hot spring.</title>
        <authorList>
            <person name="Kojima H."/>
            <person name="Umezawa K."/>
            <person name="Fukui M."/>
        </authorList>
    </citation>
    <scope>NUCLEOTIDE SEQUENCE [LARGE SCALE GENOMIC DNA]</scope>
    <source>
        <strain evidence="4">TF1</strain>
    </source>
</reference>
<dbReference type="Pfam" id="PF03884">
    <property type="entry name" value="YacG"/>
    <property type="match status" value="1"/>
</dbReference>
<dbReference type="HAMAP" id="MF_00649">
    <property type="entry name" value="DNA_gyrase_inhibitor_YacG"/>
    <property type="match status" value="1"/>
</dbReference>
<evidence type="ECO:0008006" key="5">
    <source>
        <dbReference type="Google" id="ProtNLM"/>
    </source>
</evidence>
<evidence type="ECO:0000313" key="4">
    <source>
        <dbReference type="Proteomes" id="UP000068196"/>
    </source>
</evidence>
<accession>A0A0U5BX39</accession>
<name>A0A0U5BX39_9BACT</name>
<dbReference type="STRING" id="1653476.THC_0867"/>
<dbReference type="GO" id="GO:0008270">
    <property type="term" value="F:zinc ion binding"/>
    <property type="evidence" value="ECO:0007669"/>
    <property type="project" value="InterPro"/>
</dbReference>
<proteinExistence type="inferred from homology"/>
<dbReference type="PATRIC" id="fig|1653476.3.peg.898"/>